<dbReference type="GO" id="GO:0016020">
    <property type="term" value="C:membrane"/>
    <property type="evidence" value="ECO:0007669"/>
    <property type="project" value="UniProtKB-SubCell"/>
</dbReference>
<gene>
    <name evidence="7" type="ORF">A3J15_04095</name>
</gene>
<dbReference type="GO" id="GO:0009403">
    <property type="term" value="P:toxin biosynthetic process"/>
    <property type="evidence" value="ECO:0007669"/>
    <property type="project" value="InterPro"/>
</dbReference>
<dbReference type="InterPro" id="IPR014044">
    <property type="entry name" value="CAP_dom"/>
</dbReference>
<evidence type="ECO:0000256" key="3">
    <source>
        <dbReference type="ARBA" id="ARBA00022989"/>
    </source>
</evidence>
<dbReference type="InterPro" id="IPR003825">
    <property type="entry name" value="Colicin-V_CvpA"/>
</dbReference>
<feature type="transmembrane region" description="Helical" evidence="5">
    <location>
        <begin position="109"/>
        <end position="134"/>
    </location>
</feature>
<dbReference type="Gene3D" id="3.40.33.10">
    <property type="entry name" value="CAP"/>
    <property type="match status" value="1"/>
</dbReference>
<reference evidence="7 8" key="1">
    <citation type="journal article" date="2016" name="Nat. Commun.">
        <title>Thousands of microbial genomes shed light on interconnected biogeochemical processes in an aquifer system.</title>
        <authorList>
            <person name="Anantharaman K."/>
            <person name="Brown C.T."/>
            <person name="Hug L.A."/>
            <person name="Sharon I."/>
            <person name="Castelle C.J."/>
            <person name="Probst A.J."/>
            <person name="Thomas B.C."/>
            <person name="Singh A."/>
            <person name="Wilkins M.J."/>
            <person name="Karaoz U."/>
            <person name="Brodie E.L."/>
            <person name="Williams K.H."/>
            <person name="Hubbard S.S."/>
            <person name="Banfield J.F."/>
        </authorList>
    </citation>
    <scope>NUCLEOTIDE SEQUENCE [LARGE SCALE GENOMIC DNA]</scope>
</reference>
<feature type="transmembrane region" description="Helical" evidence="5">
    <location>
        <begin position="36"/>
        <end position="55"/>
    </location>
</feature>
<dbReference type="PANTHER" id="PTHR31157:SF1">
    <property type="entry name" value="SCP DOMAIN-CONTAINING PROTEIN"/>
    <property type="match status" value="1"/>
</dbReference>
<comment type="subcellular location">
    <subcellularLocation>
        <location evidence="1">Membrane</location>
        <topology evidence="1">Multi-pass membrane protein</topology>
    </subcellularLocation>
</comment>
<dbReference type="EMBL" id="MGAY01000010">
    <property type="protein sequence ID" value="OGK57185.1"/>
    <property type="molecule type" value="Genomic_DNA"/>
</dbReference>
<evidence type="ECO:0000256" key="5">
    <source>
        <dbReference type="SAM" id="Phobius"/>
    </source>
</evidence>
<evidence type="ECO:0000313" key="7">
    <source>
        <dbReference type="EMBL" id="OGK57185.1"/>
    </source>
</evidence>
<dbReference type="Proteomes" id="UP000176376">
    <property type="component" value="Unassembled WGS sequence"/>
</dbReference>
<organism evidence="7 8">
    <name type="scientific">Candidatus Roizmanbacteria bacterium RIFCSPLOWO2_02_FULL_38_10</name>
    <dbReference type="NCBI Taxonomy" id="1802074"/>
    <lineage>
        <taxon>Bacteria</taxon>
        <taxon>Candidatus Roizmaniibacteriota</taxon>
    </lineage>
</organism>
<evidence type="ECO:0000313" key="8">
    <source>
        <dbReference type="Proteomes" id="UP000176376"/>
    </source>
</evidence>
<evidence type="ECO:0000256" key="1">
    <source>
        <dbReference type="ARBA" id="ARBA00004141"/>
    </source>
</evidence>
<keyword evidence="3 5" id="KW-1133">Transmembrane helix</keyword>
<dbReference type="PANTHER" id="PTHR31157">
    <property type="entry name" value="SCP DOMAIN-CONTAINING PROTEIN"/>
    <property type="match status" value="1"/>
</dbReference>
<keyword evidence="2 5" id="KW-0812">Transmembrane</keyword>
<evidence type="ECO:0000256" key="4">
    <source>
        <dbReference type="ARBA" id="ARBA00023136"/>
    </source>
</evidence>
<feature type="transmembrane region" description="Helical" evidence="5">
    <location>
        <begin position="12"/>
        <end position="29"/>
    </location>
</feature>
<dbReference type="SUPFAM" id="SSF55797">
    <property type="entry name" value="PR-1-like"/>
    <property type="match status" value="1"/>
</dbReference>
<proteinExistence type="predicted"/>
<evidence type="ECO:0000259" key="6">
    <source>
        <dbReference type="Pfam" id="PF00188"/>
    </source>
</evidence>
<evidence type="ECO:0000256" key="2">
    <source>
        <dbReference type="ARBA" id="ARBA00022692"/>
    </source>
</evidence>
<protein>
    <recommendedName>
        <fullName evidence="6">SCP domain-containing protein</fullName>
    </recommendedName>
</protein>
<dbReference type="CDD" id="cd05379">
    <property type="entry name" value="CAP_bacterial"/>
    <property type="match status" value="1"/>
</dbReference>
<dbReference type="Pfam" id="PF00188">
    <property type="entry name" value="CAP"/>
    <property type="match status" value="1"/>
</dbReference>
<dbReference type="STRING" id="1802074.A3J15_04095"/>
<comment type="caution">
    <text evidence="7">The sequence shown here is derived from an EMBL/GenBank/DDBJ whole genome shotgun (WGS) entry which is preliminary data.</text>
</comment>
<dbReference type="Pfam" id="PF02674">
    <property type="entry name" value="Colicin_V"/>
    <property type="match status" value="1"/>
</dbReference>
<dbReference type="InterPro" id="IPR035940">
    <property type="entry name" value="CAP_sf"/>
</dbReference>
<sequence>MFDNLYKFITSSYNVIDGVIIFLVAFFSITNGGLIISFYNLISFVVAFFFSVFFYRNFAGFFSQNLSVSYGLSKVIGFFSAWVICEMILYLIFFLIIKKLPKIPKNIDTILGSIPAALDAIILSSIVLSLAIALPVKADLKKNILSSKTGSLLLQMSSELENQFKGIFNDAIAESLNFLTIKPHSDETVNLGIKLTNQDLKIDNADEKNMLDLINNERRQNGLSRLSFDPKLQKASRQYAREMFTSGFFSHTSSIDGSSPAQRLERYGIEYRITGENLAFAPNLQIAHAGLMRSPGHRANILSPQFNLAGIGVIDGSVYGKIYVQEFTD</sequence>
<feature type="transmembrane region" description="Helical" evidence="5">
    <location>
        <begin position="75"/>
        <end position="97"/>
    </location>
</feature>
<feature type="domain" description="SCP" evidence="6">
    <location>
        <begin position="211"/>
        <end position="327"/>
    </location>
</feature>
<dbReference type="AlphaFoldDB" id="A0A1F7JNI3"/>
<accession>A0A1F7JNI3</accession>
<name>A0A1F7JNI3_9BACT</name>
<keyword evidence="4 5" id="KW-0472">Membrane</keyword>